<evidence type="ECO:0000313" key="1">
    <source>
        <dbReference type="EMBL" id="MCM2532648.1"/>
    </source>
</evidence>
<sequence>MMFAPIVVNFLGLKLNVLDHASLMNFGPNQWIDQFISYKRNQGFGEQNGDIVPIIIPISYVMDADIIDNSTVKNSII</sequence>
<gene>
    <name evidence="1" type="ORF">NDK43_09945</name>
</gene>
<protein>
    <submittedName>
        <fullName evidence="1">Uncharacterized protein</fullName>
    </submittedName>
</protein>
<organism evidence="1 2">
    <name type="scientific">Neobacillus pocheonensis</name>
    <dbReference type="NCBI Taxonomy" id="363869"/>
    <lineage>
        <taxon>Bacteria</taxon>
        <taxon>Bacillati</taxon>
        <taxon>Bacillota</taxon>
        <taxon>Bacilli</taxon>
        <taxon>Bacillales</taxon>
        <taxon>Bacillaceae</taxon>
        <taxon>Neobacillus</taxon>
    </lineage>
</organism>
<dbReference type="EMBL" id="JAMQCR010000001">
    <property type="protein sequence ID" value="MCM2532648.1"/>
    <property type="molecule type" value="Genomic_DNA"/>
</dbReference>
<name>A0ABT0W8L9_9BACI</name>
<accession>A0ABT0W8L9</accession>
<proteinExistence type="predicted"/>
<keyword evidence="2" id="KW-1185">Reference proteome</keyword>
<dbReference type="Proteomes" id="UP001523262">
    <property type="component" value="Unassembled WGS sequence"/>
</dbReference>
<evidence type="ECO:0000313" key="2">
    <source>
        <dbReference type="Proteomes" id="UP001523262"/>
    </source>
</evidence>
<comment type="caution">
    <text evidence="1">The sequence shown here is derived from an EMBL/GenBank/DDBJ whole genome shotgun (WGS) entry which is preliminary data.</text>
</comment>
<reference evidence="1 2" key="1">
    <citation type="submission" date="2022-06" db="EMBL/GenBank/DDBJ databases">
        <authorList>
            <person name="Jeon C.O."/>
        </authorList>
    </citation>
    <scope>NUCLEOTIDE SEQUENCE [LARGE SCALE GENOMIC DNA]</scope>
    <source>
        <strain evidence="1 2">KCTC 13943</strain>
    </source>
</reference>